<dbReference type="Pfam" id="PF06912">
    <property type="entry name" value="DUF1275"/>
    <property type="match status" value="1"/>
</dbReference>
<organism evidence="2">
    <name type="scientific">Streptococcus criceti</name>
    <dbReference type="NCBI Taxonomy" id="1333"/>
    <lineage>
        <taxon>Bacteria</taxon>
        <taxon>Bacillati</taxon>
        <taxon>Bacillota</taxon>
        <taxon>Bacilli</taxon>
        <taxon>Lactobacillales</taxon>
        <taxon>Streptococcaceae</taxon>
        <taxon>Streptococcus</taxon>
    </lineage>
</organism>
<evidence type="ECO:0000256" key="1">
    <source>
        <dbReference type="SAM" id="Phobius"/>
    </source>
</evidence>
<protein>
    <recommendedName>
        <fullName evidence="3">DUF1275 domain-containing protein</fullName>
    </recommendedName>
</protein>
<keyword evidence="1" id="KW-1133">Transmembrane helix</keyword>
<feature type="transmembrane region" description="Helical" evidence="1">
    <location>
        <begin position="199"/>
        <end position="219"/>
    </location>
</feature>
<proteinExistence type="predicted"/>
<dbReference type="PANTHER" id="PTHR37314:SF4">
    <property type="entry name" value="UPF0700 TRANSMEMBRANE PROTEIN YOAK"/>
    <property type="match status" value="1"/>
</dbReference>
<dbReference type="PROSITE" id="PS51257">
    <property type="entry name" value="PROKAR_LIPOPROTEIN"/>
    <property type="match status" value="1"/>
</dbReference>
<dbReference type="EMBL" id="AB518869">
    <property type="protein sequence ID" value="BAL43161.1"/>
    <property type="molecule type" value="Genomic_DNA"/>
</dbReference>
<dbReference type="PANTHER" id="PTHR37314">
    <property type="entry name" value="SLR0142 PROTEIN"/>
    <property type="match status" value="1"/>
</dbReference>
<feature type="transmembrane region" description="Helical" evidence="1">
    <location>
        <begin position="172"/>
        <end position="193"/>
    </location>
</feature>
<dbReference type="AlphaFoldDB" id="H1A8P3"/>
<feature type="transmembrane region" description="Helical" evidence="1">
    <location>
        <begin position="113"/>
        <end position="132"/>
    </location>
</feature>
<feature type="transmembrane region" description="Helical" evidence="1">
    <location>
        <begin position="12"/>
        <end position="40"/>
    </location>
</feature>
<feature type="transmembrane region" description="Helical" evidence="1">
    <location>
        <begin position="87"/>
        <end position="107"/>
    </location>
</feature>
<keyword evidence="1" id="KW-0812">Transmembrane</keyword>
<accession>H1A8P3</accession>
<name>H1A8P3_STRCG</name>
<reference evidence="2" key="1">
    <citation type="submission" date="2009-08" db="EMBL/GenBank/DDBJ databases">
        <title>Identification and characterization of a dextranase inhibitor gene, dei, of Streptococcus criceti.</title>
        <authorList>
            <person name="Tamura H."/>
            <person name="Yamada A."/>
            <person name="Kato H."/>
        </authorList>
    </citation>
    <scope>NUCLEOTIDE SEQUENCE</scope>
    <source>
        <strain evidence="2">E49</strain>
    </source>
</reference>
<sequence>MAKKLSVMPQDTRLMAFFLGSVGGCLDVFSNMQFGTLIATQTGNMLLLIADWGQGHPERTIASILSLVCFTVGFLLGILVKEHAKNAHWRSLSVLPLAITSFLYPFFPRDEFFWIPLLSASTGLMMLTFTGTKVQDHAYVIMMTSGNYRKMVTAWFNLFRGKGNHRQTKRQAINYSIVVGSFVGGAIITGVLTHLVGPYAIWCVSLVLLAIIVVYTTLVKAYHLEDENI</sequence>
<evidence type="ECO:0000313" key="2">
    <source>
        <dbReference type="EMBL" id="BAL43161.1"/>
    </source>
</evidence>
<evidence type="ECO:0008006" key="3">
    <source>
        <dbReference type="Google" id="ProtNLM"/>
    </source>
</evidence>
<keyword evidence="1" id="KW-0472">Membrane</keyword>
<feature type="transmembrane region" description="Helical" evidence="1">
    <location>
        <begin position="60"/>
        <end position="80"/>
    </location>
</feature>
<dbReference type="RefSeq" id="WP_040804593.1">
    <property type="nucleotide sequence ID" value="NZ_UHFB01000005.1"/>
</dbReference>
<dbReference type="InterPro" id="IPR010699">
    <property type="entry name" value="DUF1275"/>
</dbReference>